<dbReference type="KEGG" id="mcic:A4R28_02830"/>
<dbReference type="GeneID" id="91560276"/>
<dbReference type="AlphaFoldDB" id="A0AB38T7F6"/>
<sequence>MKSGTCKRAATPIVAGLLMVAASTAAMAGSLAGSKGDVRYPVTIPIGTTGGCGKAYAAYLAAAGHSAFAATPIVPATEYFVCGVKLNASSQKAAAELALKSCQASKSKYKVTVAGACSIAASK</sequence>
<reference evidence="2 3" key="1">
    <citation type="journal article" date="2022" name="Microbiol. Resour. Announc.">
        <title>Complete Genome Sequence of Mesorhizobium ciceri Strain R30, a Rhizobium Used as a Commercial Inoculant for Chickpea in Argentina.</title>
        <authorList>
            <person name="Foresto E."/>
            <person name="Revale S."/>
            <person name="Primo E."/>
            <person name="Nievas F."/>
            <person name="Carezzano E."/>
            <person name="Puente M."/>
            <person name="Alzari P."/>
            <person name="Mart M."/>
            <person name="Ben-Assaya M."/>
            <person name="Mornico D."/>
            <person name="Santoro M."/>
            <person name="Mart F."/>
            <person name="Giordano W."/>
            <person name="Bogino P."/>
        </authorList>
    </citation>
    <scope>NUCLEOTIDE SEQUENCE [LARGE SCALE GENOMIC DNA]</scope>
    <source>
        <strain evidence="2 3">R30</strain>
    </source>
</reference>
<dbReference type="Proteomes" id="UP001060070">
    <property type="component" value="Chromosome"/>
</dbReference>
<protein>
    <recommendedName>
        <fullName evidence="4">DUF4189 domain-containing protein</fullName>
    </recommendedName>
</protein>
<accession>A0AB38T7F6</accession>
<feature type="signal peptide" evidence="1">
    <location>
        <begin position="1"/>
        <end position="28"/>
    </location>
</feature>
<organism evidence="2 3">
    <name type="scientific">Mesorhizobium ciceri</name>
    <dbReference type="NCBI Taxonomy" id="39645"/>
    <lineage>
        <taxon>Bacteria</taxon>
        <taxon>Pseudomonadati</taxon>
        <taxon>Pseudomonadota</taxon>
        <taxon>Alphaproteobacteria</taxon>
        <taxon>Hyphomicrobiales</taxon>
        <taxon>Phyllobacteriaceae</taxon>
        <taxon>Mesorhizobium</taxon>
    </lineage>
</organism>
<name>A0AB38T7F6_9HYPH</name>
<dbReference type="EMBL" id="CP088147">
    <property type="protein sequence ID" value="UTU50874.1"/>
    <property type="molecule type" value="Genomic_DNA"/>
</dbReference>
<dbReference type="RefSeq" id="WP_013532610.1">
    <property type="nucleotide sequence ID" value="NZ_CP015062.1"/>
</dbReference>
<evidence type="ECO:0000256" key="1">
    <source>
        <dbReference type="SAM" id="SignalP"/>
    </source>
</evidence>
<keyword evidence="1" id="KW-0732">Signal</keyword>
<keyword evidence="3" id="KW-1185">Reference proteome</keyword>
<proteinExistence type="predicted"/>
<feature type="chain" id="PRO_5044236337" description="DUF4189 domain-containing protein" evidence="1">
    <location>
        <begin position="29"/>
        <end position="123"/>
    </location>
</feature>
<gene>
    <name evidence="2" type="ORF">LRP29_25865</name>
</gene>
<evidence type="ECO:0000313" key="3">
    <source>
        <dbReference type="Proteomes" id="UP001060070"/>
    </source>
</evidence>
<evidence type="ECO:0008006" key="4">
    <source>
        <dbReference type="Google" id="ProtNLM"/>
    </source>
</evidence>
<evidence type="ECO:0000313" key="2">
    <source>
        <dbReference type="EMBL" id="UTU50874.1"/>
    </source>
</evidence>